<organism evidence="2 3">
    <name type="scientific">Camelus ferus</name>
    <name type="common">Wild bactrian camel</name>
    <name type="synonym">Camelus bactrianus ferus</name>
    <dbReference type="NCBI Taxonomy" id="419612"/>
    <lineage>
        <taxon>Eukaryota</taxon>
        <taxon>Metazoa</taxon>
        <taxon>Chordata</taxon>
        <taxon>Craniata</taxon>
        <taxon>Vertebrata</taxon>
        <taxon>Euteleostomi</taxon>
        <taxon>Mammalia</taxon>
        <taxon>Eutheria</taxon>
        <taxon>Laurasiatheria</taxon>
        <taxon>Artiodactyla</taxon>
        <taxon>Tylopoda</taxon>
        <taxon>Camelidae</taxon>
        <taxon>Camelus</taxon>
    </lineage>
</organism>
<keyword evidence="2" id="KW-1185">Reference proteome</keyword>
<evidence type="ECO:0000313" key="3">
    <source>
        <dbReference type="RefSeq" id="XP_032350306.1"/>
    </source>
</evidence>
<dbReference type="RefSeq" id="XP_032350306.1">
    <property type="nucleotide sequence ID" value="XM_032494415.1"/>
</dbReference>
<feature type="region of interest" description="Disordered" evidence="1">
    <location>
        <begin position="1"/>
        <end position="81"/>
    </location>
</feature>
<evidence type="ECO:0000313" key="2">
    <source>
        <dbReference type="Proteomes" id="UP000694856"/>
    </source>
</evidence>
<gene>
    <name evidence="3" type="primary">LOC106729829</name>
</gene>
<evidence type="ECO:0000256" key="1">
    <source>
        <dbReference type="SAM" id="MobiDB-lite"/>
    </source>
</evidence>
<dbReference type="Proteomes" id="UP000694856">
    <property type="component" value="Chromosome 13"/>
</dbReference>
<dbReference type="KEGG" id="cfr:106729829"/>
<proteinExistence type="predicted"/>
<dbReference type="AlphaFoldDB" id="A0A8B8U6T4"/>
<sequence length="197" mass="21940">MKSENQRRNSNKDRGGSQRQRLAPWGRGRDHPGLEPSAGPQEPGRSQGTRRGSGRHPELGASARGHRPPPVGRGGGSFQSGMSQLDVKWERARKLRGTQLHHIMGVLQTSCHVTDRKWELQEDSAQCRECNMNSIRDVLNNECPDNDLLIAGSVQAEWNHLIITVFQGQKGMSREFILKDYGAEALKSRRQLGSGNI</sequence>
<reference evidence="3" key="1">
    <citation type="submission" date="2025-08" db="UniProtKB">
        <authorList>
            <consortium name="RefSeq"/>
        </authorList>
    </citation>
    <scope>IDENTIFICATION</scope>
    <source>
        <tissue evidence="3">Ear skin</tissue>
    </source>
</reference>
<protein>
    <submittedName>
        <fullName evidence="3">Uncharacterized protein LOC106729829</fullName>
    </submittedName>
</protein>
<accession>A0A8B8U6T4</accession>
<name>A0A8B8U6T4_CAMFR</name>
<dbReference type="GeneID" id="106729829"/>
<feature type="compositionally biased region" description="Basic and acidic residues" evidence="1">
    <location>
        <begin position="1"/>
        <end position="16"/>
    </location>
</feature>